<organism evidence="2 5">
    <name type="scientific">Methanohalophilus halophilus</name>
    <dbReference type="NCBI Taxonomy" id="2177"/>
    <lineage>
        <taxon>Archaea</taxon>
        <taxon>Methanobacteriati</taxon>
        <taxon>Methanobacteriota</taxon>
        <taxon>Stenosarchaea group</taxon>
        <taxon>Methanomicrobia</taxon>
        <taxon>Methanosarcinales</taxon>
        <taxon>Methanosarcinaceae</taxon>
        <taxon>Methanohalophilus</taxon>
    </lineage>
</organism>
<proteinExistence type="predicted"/>
<dbReference type="RefSeq" id="WP_072561224.1">
    <property type="nucleotide sequence ID" value="NZ_CP017921.1"/>
</dbReference>
<accession>A0A1L3Q1M5</accession>
<dbReference type="Proteomes" id="UP000186879">
    <property type="component" value="Chromosome"/>
</dbReference>
<dbReference type="Proteomes" id="UP000267921">
    <property type="component" value="Unassembled WGS sequence"/>
</dbReference>
<evidence type="ECO:0000313" key="7">
    <source>
        <dbReference type="Proteomes" id="UP000267921"/>
    </source>
</evidence>
<dbReference type="EMBL" id="FNMU01000004">
    <property type="protein sequence ID" value="SDW73308.1"/>
    <property type="molecule type" value="Genomic_DNA"/>
</dbReference>
<evidence type="ECO:0000313" key="4">
    <source>
        <dbReference type="EMBL" id="SDW73308.1"/>
    </source>
</evidence>
<dbReference type="EMBL" id="RJJG01000006">
    <property type="protein sequence ID" value="RNI07966.1"/>
    <property type="molecule type" value="Genomic_DNA"/>
</dbReference>
<dbReference type="AlphaFoldDB" id="A0A1L3Q1M5"/>
<evidence type="ECO:0000313" key="2">
    <source>
        <dbReference type="EMBL" id="APH38774.1"/>
    </source>
</evidence>
<dbReference type="OrthoDB" id="137002at2157"/>
<feature type="compositionally biased region" description="Acidic residues" evidence="1">
    <location>
        <begin position="113"/>
        <end position="126"/>
    </location>
</feature>
<feature type="compositionally biased region" description="Basic and acidic residues" evidence="1">
    <location>
        <begin position="89"/>
        <end position="111"/>
    </location>
</feature>
<evidence type="ECO:0000313" key="5">
    <source>
        <dbReference type="Proteomes" id="UP000186879"/>
    </source>
</evidence>
<feature type="compositionally biased region" description="Basic and acidic residues" evidence="1">
    <location>
        <begin position="55"/>
        <end position="77"/>
    </location>
</feature>
<name>A0A1L3Q1M5_9EURY</name>
<evidence type="ECO:0000313" key="6">
    <source>
        <dbReference type="Proteomes" id="UP000198669"/>
    </source>
</evidence>
<gene>
    <name evidence="2" type="ORF">BHR79_04240</name>
    <name evidence="3" type="ORF">EFE40_08415</name>
    <name evidence="4" type="ORF">SAMN04515625_1526</name>
</gene>
<protein>
    <submittedName>
        <fullName evidence="2">Uncharacterized protein</fullName>
    </submittedName>
</protein>
<dbReference type="GeneID" id="30582946"/>
<dbReference type="STRING" id="2177.BHR79_04240"/>
<reference evidence="2 5" key="1">
    <citation type="submission" date="2016-10" db="EMBL/GenBank/DDBJ databases">
        <title>Methanohalophilus halophilus.</title>
        <authorList>
            <person name="L'haridon S."/>
        </authorList>
    </citation>
    <scope>NUCLEOTIDE SEQUENCE [LARGE SCALE GENOMIC DNA]</scope>
    <source>
        <strain evidence="2 5">Z-7982</strain>
    </source>
</reference>
<sequence>MSLPEICPIDGTQVCKKRKCHLYHVDWRTGDENCSVGYNQTTKMRKSSESVVDEYAQRVKEKLRDRTEPPVDSREPTEEIPQPESNKAPTEEKNREISTEGKRKSIDKAMELDLPDDYEEEFWSDR</sequence>
<keyword evidence="5" id="KW-1185">Reference proteome</keyword>
<reference evidence="3 7" key="3">
    <citation type="submission" date="2018-10" db="EMBL/GenBank/DDBJ databases">
        <title>Cultivation of a novel Methanohalophilus strain from Kebrit Deep of the Red Sea and a genomic comparison of members of the genus Methanohalophilus.</title>
        <authorList>
            <person name="Guan Y."/>
            <person name="Ngugi D.K."/>
            <person name="Stingl U."/>
        </authorList>
    </citation>
    <scope>NUCLEOTIDE SEQUENCE [LARGE SCALE GENOMIC DNA]</scope>
    <source>
        <strain evidence="3 7">DSM 3094</strain>
    </source>
</reference>
<reference evidence="4 6" key="2">
    <citation type="submission" date="2016-10" db="EMBL/GenBank/DDBJ databases">
        <authorList>
            <person name="de Groot N.N."/>
        </authorList>
    </citation>
    <scope>NUCLEOTIDE SEQUENCE [LARGE SCALE GENOMIC DNA]</scope>
    <source>
        <strain evidence="4 6">Z-7982</strain>
    </source>
</reference>
<evidence type="ECO:0000256" key="1">
    <source>
        <dbReference type="SAM" id="MobiDB-lite"/>
    </source>
</evidence>
<dbReference type="Proteomes" id="UP000198669">
    <property type="component" value="Unassembled WGS sequence"/>
</dbReference>
<dbReference type="EMBL" id="CP017921">
    <property type="protein sequence ID" value="APH38774.1"/>
    <property type="molecule type" value="Genomic_DNA"/>
</dbReference>
<feature type="region of interest" description="Disordered" evidence="1">
    <location>
        <begin position="43"/>
        <end position="126"/>
    </location>
</feature>
<dbReference type="KEGG" id="mhaz:BHR79_04240"/>
<evidence type="ECO:0000313" key="3">
    <source>
        <dbReference type="EMBL" id="RNI07966.1"/>
    </source>
</evidence>